<dbReference type="CDD" id="cd09276">
    <property type="entry name" value="Rnase_HI_RT_non_LTR"/>
    <property type="match status" value="1"/>
</dbReference>
<dbReference type="PROSITE" id="PS50879">
    <property type="entry name" value="RNASE_H_1"/>
    <property type="match status" value="1"/>
</dbReference>
<dbReference type="GO" id="GO:0003676">
    <property type="term" value="F:nucleic acid binding"/>
    <property type="evidence" value="ECO:0007669"/>
    <property type="project" value="InterPro"/>
</dbReference>
<dbReference type="SUPFAM" id="SSF53098">
    <property type="entry name" value="Ribonuclease H-like"/>
    <property type="match status" value="1"/>
</dbReference>
<dbReference type="GO" id="GO:0046872">
    <property type="term" value="F:metal ion binding"/>
    <property type="evidence" value="ECO:0007669"/>
    <property type="project" value="UniProtKB-KW"/>
</dbReference>
<protein>
    <recommendedName>
        <fullName evidence="3">ribonuclease H</fullName>
        <ecNumber evidence="3">3.1.26.4</ecNumber>
    </recommendedName>
</protein>
<dbReference type="GO" id="GO:0004523">
    <property type="term" value="F:RNA-DNA hybrid ribonuclease activity"/>
    <property type="evidence" value="ECO:0007669"/>
    <property type="project" value="UniProtKB-EC"/>
</dbReference>
<dbReference type="InterPro" id="IPR012337">
    <property type="entry name" value="RNaseH-like_sf"/>
</dbReference>
<dbReference type="InterPro" id="IPR050092">
    <property type="entry name" value="RNase_H"/>
</dbReference>
<evidence type="ECO:0000256" key="4">
    <source>
        <dbReference type="ARBA" id="ARBA00022722"/>
    </source>
</evidence>
<keyword evidence="5" id="KW-0479">Metal-binding</keyword>
<keyword evidence="4" id="KW-0540">Nuclease</keyword>
<keyword evidence="7" id="KW-0378">Hydrolase</keyword>
<dbReference type="InterPro" id="IPR036397">
    <property type="entry name" value="RNaseH_sf"/>
</dbReference>
<evidence type="ECO:0000256" key="1">
    <source>
        <dbReference type="ARBA" id="ARBA00000077"/>
    </source>
</evidence>
<accession>A0A2P2HXV0</accession>
<evidence type="ECO:0000256" key="3">
    <source>
        <dbReference type="ARBA" id="ARBA00012180"/>
    </source>
</evidence>
<dbReference type="AlphaFoldDB" id="A0A2P2HXV0"/>
<comment type="similarity">
    <text evidence="2">Belongs to the RNase H family.</text>
</comment>
<dbReference type="Gene3D" id="3.30.420.10">
    <property type="entry name" value="Ribonuclease H-like superfamily/Ribonuclease H"/>
    <property type="match status" value="1"/>
</dbReference>
<comment type="catalytic activity">
    <reaction evidence="1">
        <text>Endonucleolytic cleavage to 5'-phosphomonoester.</text>
        <dbReference type="EC" id="3.1.26.4"/>
    </reaction>
</comment>
<dbReference type="Pfam" id="PF00075">
    <property type="entry name" value="RNase_H"/>
    <property type="match status" value="1"/>
</dbReference>
<dbReference type="PANTHER" id="PTHR10642">
    <property type="entry name" value="RIBONUCLEASE H1"/>
    <property type="match status" value="1"/>
</dbReference>
<proteinExistence type="evidence at transcript level"/>
<evidence type="ECO:0000313" key="9">
    <source>
        <dbReference type="EMBL" id="LAB66604.1"/>
    </source>
</evidence>
<evidence type="ECO:0000256" key="2">
    <source>
        <dbReference type="ARBA" id="ARBA00005300"/>
    </source>
</evidence>
<dbReference type="GO" id="GO:0043137">
    <property type="term" value="P:DNA replication, removal of RNA primer"/>
    <property type="evidence" value="ECO:0007669"/>
    <property type="project" value="TreeGrafter"/>
</dbReference>
<dbReference type="InterPro" id="IPR002156">
    <property type="entry name" value="RNaseH_domain"/>
</dbReference>
<dbReference type="PANTHER" id="PTHR10642:SF26">
    <property type="entry name" value="RIBONUCLEASE H1"/>
    <property type="match status" value="1"/>
</dbReference>
<sequence length="451" mass="51353">MLIRSKLDYGCIIYNSASPTALKILDPISNKALRTSTGCFKSTPRETLHVLANEKPLHLRRRELSLRYYYKIRGYPENPTFNSAVDTSMKNLFQIKNLQPPFSIRITNYKNQLQINNVHILPSFSYSRLNIAIPTWSLERVIVNRDLCIYPKATTPEQLFKVCFAELRKALYGEFEEIYTDGSKSVEGVGAAAVYCGAVRSHSLPVEASIFTAEATAIQLALNIAQDGDKTKYVIMSDSSSVLFAIENRSHKHPLIRKIQHKIASLNAEDKTVQLCWIPGHAGIAGNERAYEMAKRAIHRTVTDAPMHYRDMIPVMREAIRQKWNQLWRESGQKMVEIRPDIGPWKTEGTLKRRDEIVTNRLRAGHTLLTHGYLMDNTVPDIAPYCELCNESSLTVKHVLLHCTAVDDHRRAKFPIYRARQNVTMCDLLGDDSTVSCVIHFARAINMYCQI</sequence>
<evidence type="ECO:0000256" key="7">
    <source>
        <dbReference type="ARBA" id="ARBA00022801"/>
    </source>
</evidence>
<feature type="domain" description="RNase H type-1" evidence="8">
    <location>
        <begin position="172"/>
        <end position="299"/>
    </location>
</feature>
<evidence type="ECO:0000259" key="8">
    <source>
        <dbReference type="PROSITE" id="PS50879"/>
    </source>
</evidence>
<evidence type="ECO:0000256" key="5">
    <source>
        <dbReference type="ARBA" id="ARBA00022723"/>
    </source>
</evidence>
<organism evidence="9">
    <name type="scientific">Hirondellea gigas</name>
    <dbReference type="NCBI Taxonomy" id="1518452"/>
    <lineage>
        <taxon>Eukaryota</taxon>
        <taxon>Metazoa</taxon>
        <taxon>Ecdysozoa</taxon>
        <taxon>Arthropoda</taxon>
        <taxon>Crustacea</taxon>
        <taxon>Multicrustacea</taxon>
        <taxon>Malacostraca</taxon>
        <taxon>Eumalacostraca</taxon>
        <taxon>Peracarida</taxon>
        <taxon>Amphipoda</taxon>
        <taxon>Amphilochidea</taxon>
        <taxon>Lysianassida</taxon>
        <taxon>Lysianassidira</taxon>
        <taxon>Lysianassoidea</taxon>
        <taxon>Lysianassidae</taxon>
        <taxon>Hirondellea</taxon>
    </lineage>
</organism>
<dbReference type="EMBL" id="IACF01000862">
    <property type="protein sequence ID" value="LAB66604.1"/>
    <property type="molecule type" value="mRNA"/>
</dbReference>
<reference evidence="9" key="1">
    <citation type="journal article" date="2018" name="Biosci. Biotechnol. Biochem.">
        <title>Polysaccharide hydrolase of the hadal zone amphipods Hirondellea gigas.</title>
        <authorList>
            <person name="Kobayashi H."/>
            <person name="Nagahama T."/>
            <person name="Arai W."/>
            <person name="Sasagawa Y."/>
            <person name="Umeda M."/>
            <person name="Hayashi T."/>
            <person name="Nikaido I."/>
            <person name="Watanabe H."/>
            <person name="Oguri K."/>
            <person name="Kitazato H."/>
            <person name="Fujioka K."/>
            <person name="Kido Y."/>
            <person name="Takami H."/>
        </authorList>
    </citation>
    <scope>NUCLEOTIDE SEQUENCE</scope>
    <source>
        <tissue evidence="9">Whole body</tissue>
    </source>
</reference>
<evidence type="ECO:0000256" key="6">
    <source>
        <dbReference type="ARBA" id="ARBA00022759"/>
    </source>
</evidence>
<dbReference type="EC" id="3.1.26.4" evidence="3"/>
<name>A0A2P2HXV0_9CRUS</name>
<keyword evidence="6" id="KW-0255">Endonuclease</keyword>